<reference evidence="2" key="2">
    <citation type="journal article" date="2019" name="IMA Fungus">
        <title>Genome sequencing and comparison of five Tilletia species to identify candidate genes for the detection of regulated species infecting wheat.</title>
        <authorList>
            <person name="Nguyen H.D.T."/>
            <person name="Sultana T."/>
            <person name="Kesanakurti P."/>
            <person name="Hambleton S."/>
        </authorList>
    </citation>
    <scope>NUCLEOTIDE SEQUENCE</scope>
    <source>
        <strain evidence="2">DAOMC 236416</strain>
    </source>
</reference>
<proteinExistence type="predicted"/>
<dbReference type="SFLD" id="SFLDG01129">
    <property type="entry name" value="C1.5:_HAD__Beta-PGM__Phosphata"/>
    <property type="match status" value="1"/>
</dbReference>
<dbReference type="Gene3D" id="1.10.150.450">
    <property type="match status" value="1"/>
</dbReference>
<dbReference type="InterPro" id="IPR019775">
    <property type="entry name" value="WD40_repeat_CS"/>
</dbReference>
<dbReference type="InterPro" id="IPR001810">
    <property type="entry name" value="F-box_dom"/>
</dbReference>
<feature type="compositionally biased region" description="Acidic residues" evidence="1">
    <location>
        <begin position="1319"/>
        <end position="1333"/>
    </location>
</feature>
<feature type="compositionally biased region" description="Low complexity" evidence="1">
    <location>
        <begin position="929"/>
        <end position="951"/>
    </location>
</feature>
<dbReference type="EMBL" id="LWDF02000050">
    <property type="protein sequence ID" value="KAE8258994.1"/>
    <property type="molecule type" value="Genomic_DNA"/>
</dbReference>
<dbReference type="InterPro" id="IPR015943">
    <property type="entry name" value="WD40/YVTN_repeat-like_dom_sf"/>
</dbReference>
<feature type="compositionally biased region" description="Low complexity" evidence="1">
    <location>
        <begin position="23"/>
        <end position="35"/>
    </location>
</feature>
<dbReference type="InterPro" id="IPR036047">
    <property type="entry name" value="F-box-like_dom_sf"/>
</dbReference>
<comment type="caution">
    <text evidence="2">The sequence shown here is derived from an EMBL/GenBank/DDBJ whole genome shotgun (WGS) entry which is preliminary data.</text>
</comment>
<dbReference type="InterPro" id="IPR052791">
    <property type="entry name" value="SSM1_domain"/>
</dbReference>
<evidence type="ECO:0000313" key="2">
    <source>
        <dbReference type="EMBL" id="KAE8258994.1"/>
    </source>
</evidence>
<feature type="region of interest" description="Disordered" evidence="1">
    <location>
        <begin position="1"/>
        <end position="94"/>
    </location>
</feature>
<dbReference type="PROSITE" id="PS50181">
    <property type="entry name" value="FBOX"/>
    <property type="match status" value="1"/>
</dbReference>
<dbReference type="PANTHER" id="PTHR47438">
    <property type="entry name" value="PHOSPHATE METABOLISM PROTEIN 8-RELATED"/>
    <property type="match status" value="1"/>
</dbReference>
<dbReference type="GO" id="GO:0008252">
    <property type="term" value="F:nucleotidase activity"/>
    <property type="evidence" value="ECO:0007669"/>
    <property type="project" value="TreeGrafter"/>
</dbReference>
<dbReference type="Pfam" id="PF00702">
    <property type="entry name" value="Hydrolase"/>
    <property type="match status" value="1"/>
</dbReference>
<dbReference type="NCBIfam" id="TIGR01993">
    <property type="entry name" value="Pyr-5-nucltdase"/>
    <property type="match status" value="1"/>
</dbReference>
<dbReference type="SUPFAM" id="SSF56784">
    <property type="entry name" value="HAD-like"/>
    <property type="match status" value="1"/>
</dbReference>
<dbReference type="SFLD" id="SFLDG01132">
    <property type="entry name" value="C1.5.3:_5'-Nucleotidase_Like"/>
    <property type="match status" value="1"/>
</dbReference>
<dbReference type="Gene3D" id="3.40.50.1000">
    <property type="entry name" value="HAD superfamily/HAD-like"/>
    <property type="match status" value="1"/>
</dbReference>
<dbReference type="Gene3D" id="1.20.1280.50">
    <property type="match status" value="1"/>
</dbReference>
<dbReference type="PANTHER" id="PTHR47438:SF1">
    <property type="entry name" value="PHOSPHATE METABOLISM PROTEIN 8-RELATED"/>
    <property type="match status" value="1"/>
</dbReference>
<dbReference type="InterPro" id="IPR036412">
    <property type="entry name" value="HAD-like_sf"/>
</dbReference>
<feature type="region of interest" description="Disordered" evidence="1">
    <location>
        <begin position="1368"/>
        <end position="1399"/>
    </location>
</feature>
<feature type="region of interest" description="Disordered" evidence="1">
    <location>
        <begin position="1207"/>
        <end position="1275"/>
    </location>
</feature>
<dbReference type="PROSITE" id="PS50082">
    <property type="entry name" value="WD_REPEATS_2"/>
    <property type="match status" value="2"/>
</dbReference>
<dbReference type="PROSITE" id="PS00678">
    <property type="entry name" value="WD_REPEATS_1"/>
    <property type="match status" value="1"/>
</dbReference>
<dbReference type="PROSITE" id="PS50294">
    <property type="entry name" value="WD_REPEATS_REGION"/>
    <property type="match status" value="2"/>
</dbReference>
<feature type="compositionally biased region" description="Low complexity" evidence="1">
    <location>
        <begin position="1091"/>
        <end position="1114"/>
    </location>
</feature>
<dbReference type="GO" id="GO:0009166">
    <property type="term" value="P:nucleotide catabolic process"/>
    <property type="evidence" value="ECO:0007669"/>
    <property type="project" value="TreeGrafter"/>
</dbReference>
<feature type="compositionally biased region" description="Polar residues" evidence="1">
    <location>
        <begin position="1027"/>
        <end position="1045"/>
    </location>
</feature>
<dbReference type="SUPFAM" id="SSF50978">
    <property type="entry name" value="WD40 repeat-like"/>
    <property type="match status" value="1"/>
</dbReference>
<dbReference type="InterPro" id="IPR036322">
    <property type="entry name" value="WD40_repeat_dom_sf"/>
</dbReference>
<dbReference type="InterPro" id="IPR010237">
    <property type="entry name" value="Pyr-5-nucltdase"/>
</dbReference>
<dbReference type="SMART" id="SM00320">
    <property type="entry name" value="WD40"/>
    <property type="match status" value="3"/>
</dbReference>
<protein>
    <submittedName>
        <fullName evidence="2">Uncharacterized protein</fullName>
    </submittedName>
</protein>
<dbReference type="Pfam" id="PF00400">
    <property type="entry name" value="WD40"/>
    <property type="match status" value="2"/>
</dbReference>
<dbReference type="GO" id="GO:0006206">
    <property type="term" value="P:pyrimidine nucleobase metabolic process"/>
    <property type="evidence" value="ECO:0007669"/>
    <property type="project" value="TreeGrafter"/>
</dbReference>
<feature type="region of interest" description="Disordered" evidence="1">
    <location>
        <begin position="1319"/>
        <end position="1355"/>
    </location>
</feature>
<dbReference type="InterPro" id="IPR023214">
    <property type="entry name" value="HAD_sf"/>
</dbReference>
<dbReference type="Pfam" id="PF12937">
    <property type="entry name" value="F-box-like"/>
    <property type="match status" value="1"/>
</dbReference>
<evidence type="ECO:0000256" key="1">
    <source>
        <dbReference type="SAM" id="MobiDB-lite"/>
    </source>
</evidence>
<dbReference type="SFLD" id="SFLDS00003">
    <property type="entry name" value="Haloacid_Dehalogenase"/>
    <property type="match status" value="1"/>
</dbReference>
<feature type="compositionally biased region" description="Low complexity" evidence="1">
    <location>
        <begin position="992"/>
        <end position="1015"/>
    </location>
</feature>
<feature type="region of interest" description="Disordered" evidence="1">
    <location>
        <begin position="607"/>
        <end position="643"/>
    </location>
</feature>
<keyword evidence="3" id="KW-1185">Reference proteome</keyword>
<reference evidence="2" key="1">
    <citation type="submission" date="2016-04" db="EMBL/GenBank/DDBJ databases">
        <authorList>
            <person name="Nguyen H.D."/>
            <person name="Samba Siva P."/>
            <person name="Cullis J."/>
            <person name="Levesque C.A."/>
            <person name="Hambleton S."/>
        </authorList>
    </citation>
    <scope>NUCLEOTIDE SEQUENCE</scope>
    <source>
        <strain evidence="2">DAOMC 236416</strain>
    </source>
</reference>
<feature type="region of interest" description="Disordered" evidence="1">
    <location>
        <begin position="919"/>
        <end position="1153"/>
    </location>
</feature>
<dbReference type="InterPro" id="IPR001680">
    <property type="entry name" value="WD40_rpt"/>
</dbReference>
<name>A0A177TTX9_9BASI</name>
<organism evidence="2 3">
    <name type="scientific">Tilletia indica</name>
    <dbReference type="NCBI Taxonomy" id="43049"/>
    <lineage>
        <taxon>Eukaryota</taxon>
        <taxon>Fungi</taxon>
        <taxon>Dikarya</taxon>
        <taxon>Basidiomycota</taxon>
        <taxon>Ustilaginomycotina</taxon>
        <taxon>Exobasidiomycetes</taxon>
        <taxon>Tilletiales</taxon>
        <taxon>Tilletiaceae</taxon>
        <taxon>Tilletia</taxon>
    </lineage>
</organism>
<accession>A0A177TTX9</accession>
<feature type="compositionally biased region" description="Polar residues" evidence="1">
    <location>
        <begin position="963"/>
        <end position="985"/>
    </location>
</feature>
<sequence>MTIQSPSASKVAPTRAVTGARKSAAGAAPGSPSAAQGTTSVRGRGDTTKAAAATSSRPKKEAEASENAQGTPSKTKKGTGVGVEPAVTGDEKTDVVKAAAESAEAAAGEGPRALVLFDIDNTLYSAKLGIAQLMSVRIQAFFRDNLNLPPEKAQELHHQYYQQYGLAVRGLVRNHHIDPLEYDRLCDQSLPLDSVLEPDEDLKKLLAKFDRTKCRVIALTNAYKVHAHRVLNALEIAHFFEEVIYCDYALPNFACKPEKEYFDAALASISSLDVSHFKIPPPPHDQIGKTYFVDDSALNTRAARDVCEWYSVVHFKEPMGGGDGPLPAGALALPAATENVNASDSKADAVAKESSAATSHITGEEASAAAAQATKQSDENNKRAQGSNARVNVGAPPKPTALDISLLQQAATSSALSLPSSLVNSSSASQSDAARTQLLQQLVRLPSSVRLELYRALLDSSQAAIPARIGASSSIGGEGVSKEESELDTFQAELDARRLADEEARARAERRRRLALYGGRWGAMDSVPRKVIVRVLGMLSIEDLLVCRQVSKKWQALTYLPELWASHARQLMQNDPGGPPVGDPMAMTLGLGLALPEPGLKSKTKGLGLAAAASNDNESTEEERNGSAIPGEGPEGVDGQSKKEEGADVLAVVPRSEDGLPLPSEWELLVKKLVRRERNWAKGVAQKVQYMEGHTGFVTSMKLKGRKTLVTGSYDETIRVWDMHTGVCTKVLKAKAIACLDFLLPSADGSSGAILCAGLYDTGRVMVWDMKTWTLLQTLSGHNRGIRNVALSEDVLVSVGQDKAIVVWDWRTGTKLLKFGQQSNVSLGTSIVDKDKIVAVTVDGIIRTFCIRRKEMIGQFDLSKLGGVDKALSAQLAGIGGDGMLQWFAAQGNSMTLAAKNLVVHLEWTEHIVPVEENPVPLTRGSVPTTSKTGSGFSSSTSFRSSLGPSTPTAPRIRKDSSHTATSGSRPGSRASLSPVQSTSSFRKRVDSAASSASTVMSTSTASSASSARTVAGGGSANGSVSRQTMSPAPTGNGSASTNGSAIRAERNSSKQNHRSSLSTSTSTRAGFSTPSSEQRRKSIQANINTSSPSPASRMPPLSPSSSFRFPSSSTNSNLGPLSPTHDFPSSLTSPFGEVSPSPAPEKPLRTRIAPNLEVAPRIISVLRTPDISTGCTDPAKRRVVCSTRFSSRSGADRRLYASTYNVRDGSKSTASKQEGATLGALESGEANEDEGGNTPTLGSAAENAPPSPAPISGSTEPADRDHSSSVVPIRGAWKVEADKLSQPTRNPMAMILDHESCVVGCQDGTVYKLSFAGDEFDDAPEPEPESEQESSTVQEEVPKEEESAGHVTISDLSELEHVWSELMLPDDAPDDHPGRWRPVPREPGNTAMEQLGFK</sequence>
<dbReference type="SUPFAM" id="SSF81383">
    <property type="entry name" value="F-box domain"/>
    <property type="match status" value="1"/>
</dbReference>
<dbReference type="Proteomes" id="UP000077521">
    <property type="component" value="Unassembled WGS sequence"/>
</dbReference>
<dbReference type="Gene3D" id="2.130.10.10">
    <property type="entry name" value="YVTN repeat-like/Quinoprotein amine dehydrogenase"/>
    <property type="match status" value="1"/>
</dbReference>
<gene>
    <name evidence="2" type="ORF">A4X13_0g1306</name>
</gene>
<feature type="region of interest" description="Disordered" evidence="1">
    <location>
        <begin position="351"/>
        <end position="396"/>
    </location>
</feature>
<evidence type="ECO:0000313" key="3">
    <source>
        <dbReference type="Proteomes" id="UP000077521"/>
    </source>
</evidence>